<dbReference type="SUPFAM" id="SSF53098">
    <property type="entry name" value="Ribonuclease H-like"/>
    <property type="match status" value="1"/>
</dbReference>
<dbReference type="InterPro" id="IPR008906">
    <property type="entry name" value="HATC_C_dom"/>
</dbReference>
<comment type="caution">
    <text evidence="2">The sequence shown here is derived from an EMBL/GenBank/DDBJ whole genome shotgun (WGS) entry which is preliminary data.</text>
</comment>
<evidence type="ECO:0000313" key="3">
    <source>
        <dbReference type="Proteomes" id="UP001418222"/>
    </source>
</evidence>
<dbReference type="PANTHER" id="PTHR23272:SF190">
    <property type="entry name" value="ZINC FINGER, BED-TYPE-RELATED"/>
    <property type="match status" value="1"/>
</dbReference>
<dbReference type="Pfam" id="PF05699">
    <property type="entry name" value="Dimer_Tnp_hAT"/>
    <property type="match status" value="1"/>
</dbReference>
<feature type="domain" description="HAT C-terminal dimerisation" evidence="1">
    <location>
        <begin position="114"/>
        <end position="187"/>
    </location>
</feature>
<name>A0AAP0BEL3_9ASPA</name>
<dbReference type="GO" id="GO:0046983">
    <property type="term" value="F:protein dimerization activity"/>
    <property type="evidence" value="ECO:0007669"/>
    <property type="project" value="InterPro"/>
</dbReference>
<evidence type="ECO:0000313" key="2">
    <source>
        <dbReference type="EMBL" id="KAK8936729.1"/>
    </source>
</evidence>
<sequence>MPPAFSCAAALNPLFTVDGVENLIDEINVNLNINLSFDNVDDVSITKFSSIFTECFNYYDNLYKSRLREEITQPKTKDSFTNKILELASRKKARTSSSLNELGLYTKTQFRDFMTAEEIKNFDILKWWKDKVNTYPILACMTRDLLTIQASTVVSESAFSLSDRILNKRRSRLNEESLELCICYNDYLDATKRKQYISALEESSEEIEEEMDNLHL</sequence>
<dbReference type="EMBL" id="JBBWWQ010000010">
    <property type="protein sequence ID" value="KAK8936729.1"/>
    <property type="molecule type" value="Genomic_DNA"/>
</dbReference>
<dbReference type="InterPro" id="IPR012337">
    <property type="entry name" value="RNaseH-like_sf"/>
</dbReference>
<accession>A0AAP0BEL3</accession>
<keyword evidence="3" id="KW-1185">Reference proteome</keyword>
<gene>
    <name evidence="2" type="ORF">KSP39_PZI012569</name>
</gene>
<evidence type="ECO:0000259" key="1">
    <source>
        <dbReference type="Pfam" id="PF05699"/>
    </source>
</evidence>
<protein>
    <recommendedName>
        <fullName evidence="1">HAT C-terminal dimerisation domain-containing protein</fullName>
    </recommendedName>
</protein>
<organism evidence="2 3">
    <name type="scientific">Platanthera zijinensis</name>
    <dbReference type="NCBI Taxonomy" id="2320716"/>
    <lineage>
        <taxon>Eukaryota</taxon>
        <taxon>Viridiplantae</taxon>
        <taxon>Streptophyta</taxon>
        <taxon>Embryophyta</taxon>
        <taxon>Tracheophyta</taxon>
        <taxon>Spermatophyta</taxon>
        <taxon>Magnoliopsida</taxon>
        <taxon>Liliopsida</taxon>
        <taxon>Asparagales</taxon>
        <taxon>Orchidaceae</taxon>
        <taxon>Orchidoideae</taxon>
        <taxon>Orchideae</taxon>
        <taxon>Orchidinae</taxon>
        <taxon>Platanthera</taxon>
    </lineage>
</organism>
<dbReference type="PANTHER" id="PTHR23272">
    <property type="entry name" value="BED FINGER-RELATED"/>
    <property type="match status" value="1"/>
</dbReference>
<proteinExistence type="predicted"/>
<dbReference type="Proteomes" id="UP001418222">
    <property type="component" value="Unassembled WGS sequence"/>
</dbReference>
<dbReference type="AlphaFoldDB" id="A0AAP0BEL3"/>
<reference evidence="2 3" key="1">
    <citation type="journal article" date="2022" name="Nat. Plants">
        <title>Genomes of leafy and leafless Platanthera orchids illuminate the evolution of mycoheterotrophy.</title>
        <authorList>
            <person name="Li M.H."/>
            <person name="Liu K.W."/>
            <person name="Li Z."/>
            <person name="Lu H.C."/>
            <person name="Ye Q.L."/>
            <person name="Zhang D."/>
            <person name="Wang J.Y."/>
            <person name="Li Y.F."/>
            <person name="Zhong Z.M."/>
            <person name="Liu X."/>
            <person name="Yu X."/>
            <person name="Liu D.K."/>
            <person name="Tu X.D."/>
            <person name="Liu B."/>
            <person name="Hao Y."/>
            <person name="Liao X.Y."/>
            <person name="Jiang Y.T."/>
            <person name="Sun W.H."/>
            <person name="Chen J."/>
            <person name="Chen Y.Q."/>
            <person name="Ai Y."/>
            <person name="Zhai J.W."/>
            <person name="Wu S.S."/>
            <person name="Zhou Z."/>
            <person name="Hsiao Y.Y."/>
            <person name="Wu W.L."/>
            <person name="Chen Y.Y."/>
            <person name="Lin Y.F."/>
            <person name="Hsu J.L."/>
            <person name="Li C.Y."/>
            <person name="Wang Z.W."/>
            <person name="Zhao X."/>
            <person name="Zhong W.Y."/>
            <person name="Ma X.K."/>
            <person name="Ma L."/>
            <person name="Huang J."/>
            <person name="Chen G.Z."/>
            <person name="Huang M.Z."/>
            <person name="Huang L."/>
            <person name="Peng D.H."/>
            <person name="Luo Y.B."/>
            <person name="Zou S.Q."/>
            <person name="Chen S.P."/>
            <person name="Lan S."/>
            <person name="Tsai W.C."/>
            <person name="Van de Peer Y."/>
            <person name="Liu Z.J."/>
        </authorList>
    </citation>
    <scope>NUCLEOTIDE SEQUENCE [LARGE SCALE GENOMIC DNA]</scope>
    <source>
        <strain evidence="2">Lor287</strain>
    </source>
</reference>